<gene>
    <name evidence="4" type="ORF">CES86_5709</name>
    <name evidence="3" type="ORF">F9L03_21995</name>
</gene>
<keyword evidence="6" id="KW-1185">Reference proteome</keyword>
<reference evidence="4 5" key="1">
    <citation type="submission" date="2017-07" db="EMBL/GenBank/DDBJ databases">
        <title>Draft genome of Ochrobactrum lupini type strain LUP21.</title>
        <authorList>
            <person name="Krzyzanowska D.M."/>
            <person name="Jafra S."/>
        </authorList>
    </citation>
    <scope>NUCLEOTIDE SEQUENCE [LARGE SCALE GENOMIC DNA]</scope>
    <source>
        <strain evidence="4 5">LUP21</strain>
    </source>
</reference>
<evidence type="ECO:0000313" key="4">
    <source>
        <dbReference type="EMBL" id="OYR32584.1"/>
    </source>
</evidence>
<proteinExistence type="predicted"/>
<dbReference type="GO" id="GO:0003700">
    <property type="term" value="F:DNA-binding transcription factor activity"/>
    <property type="evidence" value="ECO:0007669"/>
    <property type="project" value="TreeGrafter"/>
</dbReference>
<reference evidence="3 6" key="2">
    <citation type="submission" date="2019-09" db="EMBL/GenBank/DDBJ databases">
        <title>Taxonomic organization of the family Brucellaceae based on a phylogenomic approach.</title>
        <authorList>
            <person name="Leclercq S."/>
            <person name="Cloeckaert A."/>
            <person name="Zygmunt M.S."/>
        </authorList>
    </citation>
    <scope>NUCLEOTIDE SEQUENCE [LARGE SCALE GENOMIC DNA]</scope>
    <source>
        <strain evidence="3 6">LUP23</strain>
    </source>
</reference>
<dbReference type="SUPFAM" id="SSF47413">
    <property type="entry name" value="lambda repressor-like DNA-binding domains"/>
    <property type="match status" value="1"/>
</dbReference>
<dbReference type="AlphaFoldDB" id="A0A256GZC3"/>
<evidence type="ECO:0000313" key="6">
    <source>
        <dbReference type="Proteomes" id="UP000435957"/>
    </source>
</evidence>
<dbReference type="Pfam" id="PF01381">
    <property type="entry name" value="HTH_3"/>
    <property type="match status" value="1"/>
</dbReference>
<dbReference type="PROSITE" id="PS50943">
    <property type="entry name" value="HTH_CROC1"/>
    <property type="match status" value="1"/>
</dbReference>
<dbReference type="Proteomes" id="UP000435957">
    <property type="component" value="Unassembled WGS sequence"/>
</dbReference>
<dbReference type="Proteomes" id="UP000216363">
    <property type="component" value="Unassembled WGS sequence"/>
</dbReference>
<accession>A0A256GZC3</accession>
<dbReference type="EMBL" id="WBWF01000022">
    <property type="protein sequence ID" value="KAB2701714.1"/>
    <property type="molecule type" value="Genomic_DNA"/>
</dbReference>
<dbReference type="Gene3D" id="1.10.260.40">
    <property type="entry name" value="lambda repressor-like DNA-binding domains"/>
    <property type="match status" value="1"/>
</dbReference>
<keyword evidence="1" id="KW-0238">DNA-binding</keyword>
<dbReference type="PANTHER" id="PTHR46797:SF1">
    <property type="entry name" value="METHYLPHOSPHONATE SYNTHASE"/>
    <property type="match status" value="1"/>
</dbReference>
<protein>
    <submittedName>
        <fullName evidence="4">Helix-turn-helix domain protein</fullName>
    </submittedName>
    <submittedName>
        <fullName evidence="3">Helix-turn-helix transcriptional regulator</fullName>
    </submittedName>
</protein>
<dbReference type="EMBL" id="NNRN01000023">
    <property type="protein sequence ID" value="OYR32584.1"/>
    <property type="molecule type" value="Genomic_DNA"/>
</dbReference>
<organism evidence="4 5">
    <name type="scientific">Brucella lupini</name>
    <dbReference type="NCBI Taxonomy" id="255457"/>
    <lineage>
        <taxon>Bacteria</taxon>
        <taxon>Pseudomonadati</taxon>
        <taxon>Pseudomonadota</taxon>
        <taxon>Alphaproteobacteria</taxon>
        <taxon>Hyphomicrobiales</taxon>
        <taxon>Brucellaceae</taxon>
        <taxon>Brucella/Ochrobactrum group</taxon>
        <taxon>Brucella</taxon>
    </lineage>
</organism>
<evidence type="ECO:0000313" key="3">
    <source>
        <dbReference type="EMBL" id="KAB2701714.1"/>
    </source>
</evidence>
<feature type="domain" description="HTH cro/C1-type" evidence="2">
    <location>
        <begin position="11"/>
        <end position="65"/>
    </location>
</feature>
<dbReference type="GO" id="GO:0005829">
    <property type="term" value="C:cytosol"/>
    <property type="evidence" value="ECO:0007669"/>
    <property type="project" value="TreeGrafter"/>
</dbReference>
<comment type="caution">
    <text evidence="4">The sequence shown here is derived from an EMBL/GenBank/DDBJ whole genome shotgun (WGS) entry which is preliminary data.</text>
</comment>
<evidence type="ECO:0000313" key="5">
    <source>
        <dbReference type="Proteomes" id="UP000216363"/>
    </source>
</evidence>
<dbReference type="GO" id="GO:0003677">
    <property type="term" value="F:DNA binding"/>
    <property type="evidence" value="ECO:0007669"/>
    <property type="project" value="UniProtKB-KW"/>
</dbReference>
<dbReference type="InterPro" id="IPR010982">
    <property type="entry name" value="Lambda_DNA-bd_dom_sf"/>
</dbReference>
<name>A0A256GZC3_9HYPH</name>
<sequence>MDIRSVVGLNVQRIRRERRLSQEELSFRAAKTRAYISGLEAGKRNPTILTLAMLADALAVEPNDLLRRQQKVDK</sequence>
<dbReference type="CDD" id="cd00093">
    <property type="entry name" value="HTH_XRE"/>
    <property type="match status" value="1"/>
</dbReference>
<dbReference type="RefSeq" id="WP_040129697.1">
    <property type="nucleotide sequence ID" value="NZ_JBHEEP010000022.1"/>
</dbReference>
<dbReference type="InterPro" id="IPR001387">
    <property type="entry name" value="Cro/C1-type_HTH"/>
</dbReference>
<dbReference type="InterPro" id="IPR050807">
    <property type="entry name" value="TransReg_Diox_bact_type"/>
</dbReference>
<evidence type="ECO:0000256" key="1">
    <source>
        <dbReference type="ARBA" id="ARBA00023125"/>
    </source>
</evidence>
<dbReference type="PANTHER" id="PTHR46797">
    <property type="entry name" value="HTH-TYPE TRANSCRIPTIONAL REGULATOR"/>
    <property type="match status" value="1"/>
</dbReference>
<dbReference type="SMART" id="SM00530">
    <property type="entry name" value="HTH_XRE"/>
    <property type="match status" value="1"/>
</dbReference>
<evidence type="ECO:0000259" key="2">
    <source>
        <dbReference type="PROSITE" id="PS50943"/>
    </source>
</evidence>